<dbReference type="AlphaFoldDB" id="A0AAU9KZD4"/>
<evidence type="ECO:0000313" key="1">
    <source>
        <dbReference type="EMBL" id="CAH0476971.1"/>
    </source>
</evidence>
<sequence>MAWGASGHEVNFMEAAENAYMVYVPPHVPEEVASVLSAAALHTVSIEALEKTKKMKEFWLLADALKAFVEENEGLLPVTGVVPDMTASTESYIALQELYMTKAKEDATEVYEILLKKLHDLNLPESTISFDTVAAFCKNAPSIGVLETRSVAQEYKHVNLPDMDLDDEDKEQSPLIWYFMLRAVGVFASTFNRYPGSDDATSTQDEAWLVAKAKALSAGSDVADWITNDHALEMTRSCQVELHNIAAVLGGVAAQEAVKLITHQFEPLNNTYLFNGISGVAATYQL</sequence>
<reference evidence="1" key="1">
    <citation type="submission" date="2021-11" db="EMBL/GenBank/DDBJ databases">
        <authorList>
            <person name="Islam A."/>
            <person name="Islam S."/>
            <person name="Flora M.S."/>
            <person name="Rahman M."/>
            <person name="Ziaur R.M."/>
            <person name="Epstein J.H."/>
            <person name="Hassan M."/>
            <person name="Klassen M."/>
            <person name="Woodard K."/>
            <person name="Webb A."/>
            <person name="Webby R.J."/>
            <person name="El Zowalaty M.E."/>
        </authorList>
    </citation>
    <scope>NUCLEOTIDE SEQUENCE</scope>
    <source>
        <strain evidence="1">Pbs3</strain>
    </source>
</reference>
<proteinExistence type="predicted"/>
<evidence type="ECO:0008006" key="3">
    <source>
        <dbReference type="Google" id="ProtNLM"/>
    </source>
</evidence>
<dbReference type="Gene3D" id="3.40.50.720">
    <property type="entry name" value="NAD(P)-binding Rossmann-like Domain"/>
    <property type="match status" value="1"/>
</dbReference>
<comment type="caution">
    <text evidence="1">The sequence shown here is derived from an EMBL/GenBank/DDBJ whole genome shotgun (WGS) entry which is preliminary data.</text>
</comment>
<gene>
    <name evidence="1" type="ORF">PBS003_LOCUS3733</name>
</gene>
<protein>
    <recommendedName>
        <fullName evidence="3">NEDD8-activating enzyme E1 regulatory subunit</fullName>
    </recommendedName>
</protein>
<name>A0AAU9KZD4_9STRA</name>
<organism evidence="1 2">
    <name type="scientific">Peronospora belbahrii</name>
    <dbReference type="NCBI Taxonomy" id="622444"/>
    <lineage>
        <taxon>Eukaryota</taxon>
        <taxon>Sar</taxon>
        <taxon>Stramenopiles</taxon>
        <taxon>Oomycota</taxon>
        <taxon>Peronosporomycetes</taxon>
        <taxon>Peronosporales</taxon>
        <taxon>Peronosporaceae</taxon>
        <taxon>Peronospora</taxon>
    </lineage>
</organism>
<accession>A0AAU9KZD4</accession>
<dbReference type="EMBL" id="CAKKTJ010000165">
    <property type="protein sequence ID" value="CAH0476971.1"/>
    <property type="molecule type" value="Genomic_DNA"/>
</dbReference>
<dbReference type="SUPFAM" id="SSF69572">
    <property type="entry name" value="Activating enzymes of the ubiquitin-like proteins"/>
    <property type="match status" value="1"/>
</dbReference>
<dbReference type="GO" id="GO:0008641">
    <property type="term" value="F:ubiquitin-like modifier activating enzyme activity"/>
    <property type="evidence" value="ECO:0007669"/>
    <property type="project" value="InterPro"/>
</dbReference>
<dbReference type="FunFam" id="3.40.50.720:FF:000860">
    <property type="entry name" value="NEDD8-activating enzyme E1 regulatory subunit"/>
    <property type="match status" value="1"/>
</dbReference>
<dbReference type="Proteomes" id="UP001160483">
    <property type="component" value="Unassembled WGS sequence"/>
</dbReference>
<dbReference type="InterPro" id="IPR035985">
    <property type="entry name" value="Ubiquitin-activating_enz"/>
</dbReference>
<evidence type="ECO:0000313" key="2">
    <source>
        <dbReference type="Proteomes" id="UP001160483"/>
    </source>
</evidence>